<evidence type="ECO:0000256" key="2">
    <source>
        <dbReference type="ARBA" id="ARBA00022722"/>
    </source>
</evidence>
<evidence type="ECO:0000313" key="8">
    <source>
        <dbReference type="EMBL" id="MTI97574.1"/>
    </source>
</evidence>
<keyword evidence="3" id="KW-0255">Endonuclease</keyword>
<dbReference type="Pfam" id="PF08340">
    <property type="entry name" value="YicC-like_C"/>
    <property type="match status" value="1"/>
</dbReference>
<dbReference type="GO" id="GO:0016787">
    <property type="term" value="F:hydrolase activity"/>
    <property type="evidence" value="ECO:0007669"/>
    <property type="project" value="UniProtKB-KW"/>
</dbReference>
<dbReference type="AlphaFoldDB" id="A0A844HVW7"/>
<proteinExistence type="inferred from homology"/>
<keyword evidence="4" id="KW-0378">Hydrolase</keyword>
<evidence type="ECO:0000256" key="3">
    <source>
        <dbReference type="ARBA" id="ARBA00022759"/>
    </source>
</evidence>
<evidence type="ECO:0000259" key="6">
    <source>
        <dbReference type="Pfam" id="PF03755"/>
    </source>
</evidence>
<evidence type="ECO:0000256" key="4">
    <source>
        <dbReference type="ARBA" id="ARBA00022801"/>
    </source>
</evidence>
<protein>
    <submittedName>
        <fullName evidence="8">YicC family protein</fullName>
    </submittedName>
</protein>
<dbReference type="PANTHER" id="PTHR30636:SF3">
    <property type="entry name" value="UPF0701 PROTEIN YICC"/>
    <property type="match status" value="1"/>
</dbReference>
<dbReference type="InterPro" id="IPR013527">
    <property type="entry name" value="YicC-like_N"/>
</dbReference>
<keyword evidence="2" id="KW-0540">Nuclease</keyword>
<evidence type="ECO:0000313" key="9">
    <source>
        <dbReference type="Proteomes" id="UP000431462"/>
    </source>
</evidence>
<sequence length="288" mass="33122">MIRSMTAFARKDVQGDWGTLTCEIRTVNHRYLEPSFRLPEAFRELENRFREELRKQLKRGKVDVSMRLQSAEKASQSFEISEDMAQAVNEAANHINRMLDNPAHINALDILRWPGVLSVPEQDYSPAKEAAVELFEQTVSELASVREREGERLRPLFEDRLNTMGSLVADVRKRMPELLEAQERTLRERFEKAKVELDAERVAQEMVMLAQKSDVAEELDRLDAHIGEVTDTLKSDDAIGRRLDFLMQELNREANTLSSKSIDAGVTRIAVDLKVLIEQMREQVQNLE</sequence>
<organism evidence="8 9">
    <name type="scientific">Marinobacter adhaerens</name>
    <dbReference type="NCBI Taxonomy" id="1033846"/>
    <lineage>
        <taxon>Bacteria</taxon>
        <taxon>Pseudomonadati</taxon>
        <taxon>Pseudomonadota</taxon>
        <taxon>Gammaproteobacteria</taxon>
        <taxon>Pseudomonadales</taxon>
        <taxon>Marinobacteraceae</taxon>
        <taxon>Marinobacter</taxon>
    </lineage>
</organism>
<dbReference type="EMBL" id="VENC01000002">
    <property type="protein sequence ID" value="MTI97574.1"/>
    <property type="molecule type" value="Genomic_DNA"/>
</dbReference>
<evidence type="ECO:0000256" key="5">
    <source>
        <dbReference type="ARBA" id="ARBA00035648"/>
    </source>
</evidence>
<reference evidence="8 9" key="1">
    <citation type="submission" date="2019-06" db="EMBL/GenBank/DDBJ databases">
        <title>Enrichment of Autotrophic Halophilic Microorganisms from Red Sea Brine Pool Using Microbial Electrosynthesis System.</title>
        <authorList>
            <person name="Alqahtani M.F."/>
            <person name="Bajracharya S."/>
            <person name="Katuri K.P."/>
            <person name="Ali M."/>
            <person name="Saikaly P.E."/>
        </authorList>
    </citation>
    <scope>NUCLEOTIDE SEQUENCE [LARGE SCALE GENOMIC DNA]</scope>
    <source>
        <strain evidence="8">MES15</strain>
    </source>
</reference>
<dbReference type="InterPro" id="IPR005229">
    <property type="entry name" value="YicC/YloC-like"/>
</dbReference>
<name>A0A844HVW7_9GAMM</name>
<accession>A0A844HVW7</accession>
<feature type="domain" description="Endoribonuclease YicC-like C-terminal" evidence="7">
    <location>
        <begin position="171"/>
        <end position="288"/>
    </location>
</feature>
<dbReference type="NCBIfam" id="TIGR00255">
    <property type="entry name" value="YicC/YloC family endoribonuclease"/>
    <property type="match status" value="1"/>
</dbReference>
<dbReference type="Pfam" id="PF03755">
    <property type="entry name" value="YicC-like_N"/>
    <property type="match status" value="1"/>
</dbReference>
<comment type="caution">
    <text evidence="8">The sequence shown here is derived from an EMBL/GenBank/DDBJ whole genome shotgun (WGS) entry which is preliminary data.</text>
</comment>
<gene>
    <name evidence="8" type="ORF">FH752_03020</name>
</gene>
<dbReference type="InterPro" id="IPR013551">
    <property type="entry name" value="YicC-like_C"/>
</dbReference>
<comment type="cofactor">
    <cofactor evidence="1">
        <name>a divalent metal cation</name>
        <dbReference type="ChEBI" id="CHEBI:60240"/>
    </cofactor>
</comment>
<dbReference type="Proteomes" id="UP000431462">
    <property type="component" value="Unassembled WGS sequence"/>
</dbReference>
<comment type="similarity">
    <text evidence="5">Belongs to the YicC/YloC family.</text>
</comment>
<feature type="domain" description="Endoribonuclease YicC-like N-terminal" evidence="6">
    <location>
        <begin position="2"/>
        <end position="154"/>
    </location>
</feature>
<dbReference type="PANTHER" id="PTHR30636">
    <property type="entry name" value="UPF0701 PROTEIN YICC"/>
    <property type="match status" value="1"/>
</dbReference>
<evidence type="ECO:0000259" key="7">
    <source>
        <dbReference type="Pfam" id="PF08340"/>
    </source>
</evidence>
<dbReference type="GO" id="GO:0004521">
    <property type="term" value="F:RNA endonuclease activity"/>
    <property type="evidence" value="ECO:0007669"/>
    <property type="project" value="InterPro"/>
</dbReference>
<evidence type="ECO:0000256" key="1">
    <source>
        <dbReference type="ARBA" id="ARBA00001968"/>
    </source>
</evidence>